<accession>A0A7W8TT41</accession>
<proteinExistence type="predicted"/>
<evidence type="ECO:0000313" key="1">
    <source>
        <dbReference type="EMBL" id="MBB5512445.1"/>
    </source>
</evidence>
<evidence type="ECO:0000313" key="2">
    <source>
        <dbReference type="Proteomes" id="UP000580797"/>
    </source>
</evidence>
<dbReference type="AlphaFoldDB" id="A0A7W8TT41"/>
<dbReference type="RefSeq" id="WP_206348524.1">
    <property type="nucleotide sequence ID" value="NZ_BAAARH010000010.1"/>
</dbReference>
<dbReference type="SUPFAM" id="SSF46785">
    <property type="entry name" value="Winged helix' DNA-binding domain"/>
    <property type="match status" value="1"/>
</dbReference>
<name>A0A7W8TT41_9MICC</name>
<dbReference type="EMBL" id="JACHDR010000001">
    <property type="protein sequence ID" value="MBB5512445.1"/>
    <property type="molecule type" value="Genomic_DNA"/>
</dbReference>
<gene>
    <name evidence="1" type="ORF">HD598_001132</name>
</gene>
<protein>
    <submittedName>
        <fullName evidence="1">Uncharacterized protein</fullName>
    </submittedName>
</protein>
<reference evidence="1 2" key="1">
    <citation type="submission" date="2020-08" db="EMBL/GenBank/DDBJ databases">
        <title>Sequencing the genomes of 1000 actinobacteria strains.</title>
        <authorList>
            <person name="Klenk H.-P."/>
        </authorList>
    </citation>
    <scope>NUCLEOTIDE SEQUENCE [LARGE SCALE GENOMIC DNA]</scope>
    <source>
        <strain evidence="1 2">DSM 105783</strain>
    </source>
</reference>
<organism evidence="1 2">
    <name type="scientific">Neomicrococcus aestuarii</name>
    <dbReference type="NCBI Taxonomy" id="556325"/>
    <lineage>
        <taxon>Bacteria</taxon>
        <taxon>Bacillati</taxon>
        <taxon>Actinomycetota</taxon>
        <taxon>Actinomycetes</taxon>
        <taxon>Micrococcales</taxon>
        <taxon>Micrococcaceae</taxon>
        <taxon>Neomicrococcus</taxon>
    </lineage>
</organism>
<dbReference type="Proteomes" id="UP000580797">
    <property type="component" value="Unassembled WGS sequence"/>
</dbReference>
<comment type="caution">
    <text evidence="1">The sequence shown here is derived from an EMBL/GenBank/DDBJ whole genome shotgun (WGS) entry which is preliminary data.</text>
</comment>
<dbReference type="InterPro" id="IPR036390">
    <property type="entry name" value="WH_DNA-bd_sf"/>
</dbReference>
<sequence length="224" mass="25314">MTRSTTRMQDAVRILMLIDKAAEPIDGAALAASDPPLATAVGVVRTQVRLQKLDFWVRNPDYLANELLNDYEDGDKDPTLLQIAGEILDSEEPELRRYPMLRYLFGAYEDLEDALSILRQADLVIRRKKGRPGNITRTDYYLTQAGEALAAQIRQEYPELAWYSTRATLVVLLADGQGATTLKDRQYLIDEYIKTPHGVRIPSITGRARRRIADIRANLEGQQP</sequence>